<name>A0ABY8FFE3_9GAMM</name>
<accession>A0ABY8FFE3</accession>
<evidence type="ECO:0000313" key="3">
    <source>
        <dbReference type="Proteomes" id="UP001321526"/>
    </source>
</evidence>
<keyword evidence="3" id="KW-1185">Reference proteome</keyword>
<proteinExistence type="predicted"/>
<dbReference type="Pfam" id="PF11162">
    <property type="entry name" value="DUF2946"/>
    <property type="match status" value="1"/>
</dbReference>
<dbReference type="Proteomes" id="UP001321526">
    <property type="component" value="Chromosome"/>
</dbReference>
<protein>
    <submittedName>
        <fullName evidence="2">DUF2946 domain-containing protein</fullName>
    </submittedName>
</protein>
<sequence>MTMIRLTRTRSTYRRLAASLALLAMMMLFLGPLISQIQASESSHSSMRMAAMPGMSMASMHARDTPERAVFAWHDQCGYCSLWQHFPTAHSDVPAVVRSVLKPAGGRFESPRPAASSDHLWFEGRPRAPPAFS</sequence>
<evidence type="ECO:0000313" key="2">
    <source>
        <dbReference type="EMBL" id="WFF41538.1"/>
    </source>
</evidence>
<dbReference type="InterPro" id="IPR021333">
    <property type="entry name" value="DUF2946"/>
</dbReference>
<dbReference type="EMBL" id="CP035631">
    <property type="protein sequence ID" value="WFF41538.1"/>
    <property type="molecule type" value="Genomic_DNA"/>
</dbReference>
<reference evidence="2 3" key="1">
    <citation type="submission" date="2019-01" db="EMBL/GenBank/DDBJ databases">
        <title>Genome sequence of Salinicola endophyticus REST5.</title>
        <authorList>
            <person name="Nascimento F.X."/>
        </authorList>
    </citation>
    <scope>NUCLEOTIDE SEQUENCE [LARGE SCALE GENOMIC DNA]</scope>
    <source>
        <strain evidence="2 3">REST5</strain>
    </source>
</reference>
<gene>
    <name evidence="2" type="ORF">EVC62_08500</name>
</gene>
<evidence type="ECO:0000256" key="1">
    <source>
        <dbReference type="SAM" id="MobiDB-lite"/>
    </source>
</evidence>
<organism evidence="2 3">
    <name type="scientific">Salinicola endophyticus</name>
    <dbReference type="NCBI Taxonomy" id="1949083"/>
    <lineage>
        <taxon>Bacteria</taxon>
        <taxon>Pseudomonadati</taxon>
        <taxon>Pseudomonadota</taxon>
        <taxon>Gammaproteobacteria</taxon>
        <taxon>Oceanospirillales</taxon>
        <taxon>Halomonadaceae</taxon>
        <taxon>Salinicola</taxon>
    </lineage>
</organism>
<feature type="region of interest" description="Disordered" evidence="1">
    <location>
        <begin position="104"/>
        <end position="133"/>
    </location>
</feature>